<reference evidence="1" key="1">
    <citation type="submission" date="2018-02" db="EMBL/GenBank/DDBJ databases">
        <title>Rhizophora mucronata_Transcriptome.</title>
        <authorList>
            <person name="Meera S.P."/>
            <person name="Sreeshan A."/>
            <person name="Augustine A."/>
        </authorList>
    </citation>
    <scope>NUCLEOTIDE SEQUENCE</scope>
    <source>
        <tissue evidence="1">Leaf</tissue>
    </source>
</reference>
<proteinExistence type="predicted"/>
<evidence type="ECO:0000313" key="1">
    <source>
        <dbReference type="EMBL" id="MBX37521.1"/>
    </source>
</evidence>
<organism evidence="1">
    <name type="scientific">Rhizophora mucronata</name>
    <name type="common">Asiatic mangrove</name>
    <dbReference type="NCBI Taxonomy" id="61149"/>
    <lineage>
        <taxon>Eukaryota</taxon>
        <taxon>Viridiplantae</taxon>
        <taxon>Streptophyta</taxon>
        <taxon>Embryophyta</taxon>
        <taxon>Tracheophyta</taxon>
        <taxon>Spermatophyta</taxon>
        <taxon>Magnoliopsida</taxon>
        <taxon>eudicotyledons</taxon>
        <taxon>Gunneridae</taxon>
        <taxon>Pentapetalae</taxon>
        <taxon>rosids</taxon>
        <taxon>fabids</taxon>
        <taxon>Malpighiales</taxon>
        <taxon>Rhizophoraceae</taxon>
        <taxon>Rhizophora</taxon>
    </lineage>
</organism>
<protein>
    <submittedName>
        <fullName evidence="1">Uncharacterized protein</fullName>
    </submittedName>
</protein>
<name>A0A2P2N4T6_RHIMU</name>
<dbReference type="AlphaFoldDB" id="A0A2P2N4T6"/>
<accession>A0A2P2N4T6</accession>
<dbReference type="EMBL" id="GGEC01057037">
    <property type="protein sequence ID" value="MBX37521.1"/>
    <property type="molecule type" value="Transcribed_RNA"/>
</dbReference>
<sequence>MIFQWLSLCCCVTSSYNLIE</sequence>